<dbReference type="GO" id="GO:0071949">
    <property type="term" value="F:FAD binding"/>
    <property type="evidence" value="ECO:0007669"/>
    <property type="project" value="InterPro"/>
</dbReference>
<dbReference type="PRINTS" id="PR00420">
    <property type="entry name" value="RNGMNOXGNASE"/>
</dbReference>
<dbReference type="RefSeq" id="WP_128355206.1">
    <property type="nucleotide sequence ID" value="NZ_CP022987.1"/>
</dbReference>
<evidence type="ECO:0000259" key="6">
    <source>
        <dbReference type="Pfam" id="PF01494"/>
    </source>
</evidence>
<reference evidence="7 8" key="1">
    <citation type="submission" date="2017-08" db="EMBL/GenBank/DDBJ databases">
        <authorList>
            <person name="Park S.-J."/>
            <person name="Kim H."/>
        </authorList>
    </citation>
    <scope>NUCLEOTIDE SEQUENCE [LARGE SCALE GENOMIC DNA]</scope>
    <source>
        <strain evidence="8">ye3</strain>
    </source>
</reference>
<accession>A0A410GD34</accession>
<keyword evidence="8" id="KW-1185">Reference proteome</keyword>
<feature type="domain" description="FAD-binding" evidence="6">
    <location>
        <begin position="4"/>
        <end position="347"/>
    </location>
</feature>
<keyword evidence="5 7" id="KW-0503">Monooxygenase</keyword>
<dbReference type="OrthoDB" id="9147239at2"/>
<keyword evidence="3" id="KW-0274">FAD</keyword>
<keyword evidence="4" id="KW-0560">Oxidoreductase</keyword>
<keyword evidence="2" id="KW-0285">Flavoprotein</keyword>
<evidence type="ECO:0000256" key="3">
    <source>
        <dbReference type="ARBA" id="ARBA00022827"/>
    </source>
</evidence>
<dbReference type="GO" id="GO:0004497">
    <property type="term" value="F:monooxygenase activity"/>
    <property type="evidence" value="ECO:0007669"/>
    <property type="project" value="UniProtKB-KW"/>
</dbReference>
<protein>
    <submittedName>
        <fullName evidence="7">Monooxygenase</fullName>
    </submittedName>
</protein>
<dbReference type="Proteomes" id="UP000283474">
    <property type="component" value="Chromosome"/>
</dbReference>
<evidence type="ECO:0000256" key="2">
    <source>
        <dbReference type="ARBA" id="ARBA00022630"/>
    </source>
</evidence>
<dbReference type="SUPFAM" id="SSF54373">
    <property type="entry name" value="FAD-linked reductases, C-terminal domain"/>
    <property type="match status" value="1"/>
</dbReference>
<organism evidence="7 8">
    <name type="scientific">Pollutimonas thiosulfatoxidans</name>
    <dbReference type="NCBI Taxonomy" id="2028345"/>
    <lineage>
        <taxon>Bacteria</taxon>
        <taxon>Pseudomonadati</taxon>
        <taxon>Pseudomonadota</taxon>
        <taxon>Betaproteobacteria</taxon>
        <taxon>Burkholderiales</taxon>
        <taxon>Alcaligenaceae</taxon>
        <taxon>Pollutimonas</taxon>
    </lineage>
</organism>
<dbReference type="AlphaFoldDB" id="A0A410GD34"/>
<dbReference type="InterPro" id="IPR036188">
    <property type="entry name" value="FAD/NAD-bd_sf"/>
</dbReference>
<sequence length="397" mass="43800">MTPKIIIAGAGIGGLTAALALLKQGFDVTVLEKASELKEVGAGVQLSANAVRPLYQLGLEQQLLGISSMPSGKRFRLWNTGQTWKLFDFGADSVRRYGYPYFTAYRADLHRVLVEAVRQEKPDAIHLNAAVVDVEKQGEEVVVRLGSSQALRADVLIGADGVHSVVRSKLIATDEPTFSGCVAWRGVIPSRDLPEHLREPLGVNWMGPGSHVVHYPLRHGELVNFVGILEKENWTDESWTAKGTVDECVADFKGWHPDVLTLAQSLITPFVWALMVREPMTNWVSGRVALLGDAAHATLPFMSQGAAMAIEDGYVLARCLKKYADDVELALQVYQSLRIDRTTKIVRGSANNLQRFHNPLLATPGAAESYVSTEWTSEKVSERYDWVFSYNVDEVVI</sequence>
<comment type="cofactor">
    <cofactor evidence="1">
        <name>FAD</name>
        <dbReference type="ChEBI" id="CHEBI:57692"/>
    </cofactor>
</comment>
<dbReference type="Gene3D" id="3.50.50.60">
    <property type="entry name" value="FAD/NAD(P)-binding domain"/>
    <property type="match status" value="1"/>
</dbReference>
<gene>
    <name evidence="7" type="ORF">CKA81_10425</name>
</gene>
<dbReference type="PANTHER" id="PTHR13789">
    <property type="entry name" value="MONOOXYGENASE"/>
    <property type="match status" value="1"/>
</dbReference>
<evidence type="ECO:0000256" key="1">
    <source>
        <dbReference type="ARBA" id="ARBA00001974"/>
    </source>
</evidence>
<name>A0A410GD34_9BURK</name>
<dbReference type="PANTHER" id="PTHR13789:SF318">
    <property type="entry name" value="GERANYLGERANYL DIPHOSPHATE REDUCTASE"/>
    <property type="match status" value="1"/>
</dbReference>
<evidence type="ECO:0000256" key="5">
    <source>
        <dbReference type="ARBA" id="ARBA00023033"/>
    </source>
</evidence>
<evidence type="ECO:0000313" key="8">
    <source>
        <dbReference type="Proteomes" id="UP000283474"/>
    </source>
</evidence>
<dbReference type="Pfam" id="PF01494">
    <property type="entry name" value="FAD_binding_3"/>
    <property type="match status" value="1"/>
</dbReference>
<evidence type="ECO:0000313" key="7">
    <source>
        <dbReference type="EMBL" id="QAA94201.1"/>
    </source>
</evidence>
<dbReference type="EMBL" id="CP022987">
    <property type="protein sequence ID" value="QAA94201.1"/>
    <property type="molecule type" value="Genomic_DNA"/>
</dbReference>
<dbReference type="SUPFAM" id="SSF51905">
    <property type="entry name" value="FAD/NAD(P)-binding domain"/>
    <property type="match status" value="1"/>
</dbReference>
<dbReference type="InterPro" id="IPR002938">
    <property type="entry name" value="FAD-bd"/>
</dbReference>
<dbReference type="KEGG" id="pus:CKA81_10425"/>
<proteinExistence type="predicted"/>
<evidence type="ECO:0000256" key="4">
    <source>
        <dbReference type="ARBA" id="ARBA00023002"/>
    </source>
</evidence>
<dbReference type="InterPro" id="IPR050493">
    <property type="entry name" value="FAD-dep_Monooxygenase_BioMet"/>
</dbReference>